<dbReference type="PIRSF" id="PIRSF006431">
    <property type="entry name" value="Pept_S33"/>
    <property type="match status" value="1"/>
</dbReference>
<dbReference type="GO" id="GO:0006508">
    <property type="term" value="P:proteolysis"/>
    <property type="evidence" value="ECO:0007669"/>
    <property type="project" value="UniProtKB-KW"/>
</dbReference>
<comment type="caution">
    <text evidence="15">The sequence shown here is derived from an EMBL/GenBank/DDBJ whole genome shotgun (WGS) entry which is preliminary data.</text>
</comment>
<evidence type="ECO:0000313" key="15">
    <source>
        <dbReference type="EMBL" id="RDI20663.1"/>
    </source>
</evidence>
<evidence type="ECO:0000256" key="12">
    <source>
        <dbReference type="PIRSR" id="PIRSR006431-1"/>
    </source>
</evidence>
<protein>
    <recommendedName>
        <fullName evidence="5 11">Proline iminopeptidase</fullName>
        <shortName evidence="11">PIP</shortName>
        <ecNumber evidence="4 11">3.4.11.5</ecNumber>
    </recommendedName>
    <alternativeName>
        <fullName evidence="10 11">Prolyl aminopeptidase</fullName>
    </alternativeName>
</protein>
<sequence length="320" mass="35763">MSTALRTLYPAIEPYATGMLDVGDGHRIHWERCGTPGATPVVFLHGGPGGGISPAQRRLFDPARYDVLLFDQRGCGQSTPHASLEANTTWHLVADIERLREEIAGAPRWQVFGGSWGSTLALAYAQTHPQRVSALVLRGVYTVTRAELQWYYQFGVSEMFPDKWEGFQAPIPAEERHDMIAAYRRRLTGDDEAARLACAQAWTIWEGETITLLPDAAFSAPFRDPHFALAFARIENHFFVHGAWLEDGQLLRDAHKLQGIPGAIVHGRYDMPCPMRYAWALHQAWPEANFHLIEGAGHAYSEPGILDALIRETDRLAALR</sequence>
<keyword evidence="9 11" id="KW-0378">Hydrolase</keyword>
<keyword evidence="8 11" id="KW-0645">Protease</keyword>
<gene>
    <name evidence="15" type="ORF">DFR41_11069</name>
</gene>
<comment type="subcellular location">
    <subcellularLocation>
        <location evidence="2 11">Cytoplasm</location>
    </subcellularLocation>
</comment>
<feature type="active site" description="Nucleophile" evidence="12">
    <location>
        <position position="115"/>
    </location>
</feature>
<evidence type="ECO:0000256" key="9">
    <source>
        <dbReference type="ARBA" id="ARBA00022801"/>
    </source>
</evidence>
<evidence type="ECO:0000256" key="4">
    <source>
        <dbReference type="ARBA" id="ARBA00012568"/>
    </source>
</evidence>
<dbReference type="InterPro" id="IPR005944">
    <property type="entry name" value="Pro_iminopeptidase"/>
</dbReference>
<dbReference type="InterPro" id="IPR002410">
    <property type="entry name" value="Peptidase_S33"/>
</dbReference>
<dbReference type="InterPro" id="IPR029058">
    <property type="entry name" value="AB_hydrolase_fold"/>
</dbReference>
<evidence type="ECO:0000256" key="11">
    <source>
        <dbReference type="PIRNR" id="PIRNR006431"/>
    </source>
</evidence>
<feature type="active site" evidence="12">
    <location>
        <position position="270"/>
    </location>
</feature>
<accession>A0A370F9G2</accession>
<dbReference type="Pfam" id="PF00561">
    <property type="entry name" value="Abhydrolase_1"/>
    <property type="match status" value="1"/>
</dbReference>
<dbReference type="EC" id="3.4.11.5" evidence="4 11"/>
<evidence type="ECO:0000256" key="3">
    <source>
        <dbReference type="ARBA" id="ARBA00010088"/>
    </source>
</evidence>
<dbReference type="STRING" id="433924.NS331_19420"/>
<evidence type="ECO:0000256" key="5">
    <source>
        <dbReference type="ARBA" id="ARBA00021843"/>
    </source>
</evidence>
<evidence type="ECO:0000256" key="10">
    <source>
        <dbReference type="ARBA" id="ARBA00029605"/>
    </source>
</evidence>
<reference evidence="15 16" key="1">
    <citation type="submission" date="2018-07" db="EMBL/GenBank/DDBJ databases">
        <title>Genomic Encyclopedia of Type Strains, Phase IV (KMG-IV): sequencing the most valuable type-strain genomes for metagenomic binning, comparative biology and taxonomic classification.</title>
        <authorList>
            <person name="Goeker M."/>
        </authorList>
    </citation>
    <scope>NUCLEOTIDE SEQUENCE [LARGE SCALE GENOMIC DNA]</scope>
    <source>
        <strain evidence="15 16">DSM 21352</strain>
    </source>
</reference>
<dbReference type="GO" id="GO:0005737">
    <property type="term" value="C:cytoplasm"/>
    <property type="evidence" value="ECO:0007669"/>
    <property type="project" value="UniProtKB-SubCell"/>
</dbReference>
<dbReference type="GO" id="GO:0004177">
    <property type="term" value="F:aminopeptidase activity"/>
    <property type="evidence" value="ECO:0007669"/>
    <property type="project" value="UniProtKB-UniRule"/>
</dbReference>
<keyword evidence="7 11" id="KW-0963">Cytoplasm</keyword>
<dbReference type="PANTHER" id="PTHR43722">
    <property type="entry name" value="PROLINE IMINOPEPTIDASE"/>
    <property type="match status" value="1"/>
</dbReference>
<dbReference type="NCBIfam" id="TIGR01249">
    <property type="entry name" value="pro_imino_pep_1"/>
    <property type="match status" value="1"/>
</dbReference>
<dbReference type="InterPro" id="IPR000073">
    <property type="entry name" value="AB_hydrolase_1"/>
</dbReference>
<evidence type="ECO:0000256" key="1">
    <source>
        <dbReference type="ARBA" id="ARBA00001585"/>
    </source>
</evidence>
<proteinExistence type="inferred from homology"/>
<evidence type="ECO:0000256" key="13">
    <source>
        <dbReference type="RuleBase" id="RU003421"/>
    </source>
</evidence>
<evidence type="ECO:0000313" key="16">
    <source>
        <dbReference type="Proteomes" id="UP000255265"/>
    </source>
</evidence>
<evidence type="ECO:0000256" key="8">
    <source>
        <dbReference type="ARBA" id="ARBA00022670"/>
    </source>
</evidence>
<dbReference type="Gene3D" id="3.40.50.1820">
    <property type="entry name" value="alpha/beta hydrolase"/>
    <property type="match status" value="1"/>
</dbReference>
<evidence type="ECO:0000256" key="6">
    <source>
        <dbReference type="ARBA" id="ARBA00022438"/>
    </source>
</evidence>
<feature type="domain" description="AB hydrolase-1" evidence="14">
    <location>
        <begin position="40"/>
        <end position="299"/>
    </location>
</feature>
<dbReference type="PRINTS" id="PR00793">
    <property type="entry name" value="PROAMNOPTASE"/>
</dbReference>
<dbReference type="PANTHER" id="PTHR43722:SF1">
    <property type="entry name" value="PROLINE IMINOPEPTIDASE"/>
    <property type="match status" value="1"/>
</dbReference>
<evidence type="ECO:0000259" key="14">
    <source>
        <dbReference type="Pfam" id="PF00561"/>
    </source>
</evidence>
<evidence type="ECO:0000256" key="2">
    <source>
        <dbReference type="ARBA" id="ARBA00004496"/>
    </source>
</evidence>
<comment type="similarity">
    <text evidence="3 11 13">Belongs to the peptidase S33 family.</text>
</comment>
<dbReference type="AlphaFoldDB" id="A0A370F9G2"/>
<evidence type="ECO:0000256" key="7">
    <source>
        <dbReference type="ARBA" id="ARBA00022490"/>
    </source>
</evidence>
<dbReference type="EMBL" id="QQAV01000010">
    <property type="protein sequence ID" value="RDI20663.1"/>
    <property type="molecule type" value="Genomic_DNA"/>
</dbReference>
<dbReference type="RefSeq" id="WP_114804194.1">
    <property type="nucleotide sequence ID" value="NZ_QQAV01000010.1"/>
</dbReference>
<keyword evidence="6 11" id="KW-0031">Aminopeptidase</keyword>
<name>A0A370F9G2_9BURK</name>
<comment type="catalytic activity">
    <reaction evidence="1 11 13">
        <text>Release of N-terminal proline from a peptide.</text>
        <dbReference type="EC" id="3.4.11.5"/>
    </reaction>
</comment>
<feature type="active site" description="Proton donor" evidence="12">
    <location>
        <position position="298"/>
    </location>
</feature>
<dbReference type="SUPFAM" id="SSF53474">
    <property type="entry name" value="alpha/beta-Hydrolases"/>
    <property type="match status" value="1"/>
</dbReference>
<dbReference type="PRINTS" id="PR00111">
    <property type="entry name" value="ABHYDROLASE"/>
</dbReference>
<keyword evidence="16" id="KW-1185">Reference proteome</keyword>
<dbReference type="Proteomes" id="UP000255265">
    <property type="component" value="Unassembled WGS sequence"/>
</dbReference>
<dbReference type="OrthoDB" id="9796770at2"/>
<organism evidence="15 16">
    <name type="scientific">Pseudacidovorax intermedius</name>
    <dbReference type="NCBI Taxonomy" id="433924"/>
    <lineage>
        <taxon>Bacteria</taxon>
        <taxon>Pseudomonadati</taxon>
        <taxon>Pseudomonadota</taxon>
        <taxon>Betaproteobacteria</taxon>
        <taxon>Burkholderiales</taxon>
        <taxon>Comamonadaceae</taxon>
        <taxon>Pseudacidovorax</taxon>
    </lineage>
</organism>